<accession>A0A2X2YNF7</accession>
<dbReference type="GO" id="GO:0015833">
    <property type="term" value="P:peptide transport"/>
    <property type="evidence" value="ECO:0007669"/>
    <property type="project" value="TreeGrafter"/>
</dbReference>
<proteinExistence type="predicted"/>
<dbReference type="GO" id="GO:0042597">
    <property type="term" value="C:periplasmic space"/>
    <property type="evidence" value="ECO:0007669"/>
    <property type="project" value="UniProtKB-ARBA"/>
</dbReference>
<evidence type="ECO:0000313" key="3">
    <source>
        <dbReference type="Proteomes" id="UP000250245"/>
    </source>
</evidence>
<dbReference type="RefSeq" id="WP_004008895.1">
    <property type="nucleotide sequence ID" value="NZ_CP068112.1"/>
</dbReference>
<sequence length="571" mass="62172">MSATALIDSAKLRKSLEANLVKKQLTAIAAAAALALTMTACGSGSDSGSAEGKTNANAVIVGNDSEPQNPLVPANTNETGGGLILDHIFSGLEYYDAKGNPQMEVAESIKSDDNQNWTIKIKGDTKFSDGTPVTSKSFVDAWNQAVKHNMLNASFFESIQGYDEALKAAEDATAADPKNGTGTVDMTGLNVVDDTTFTVALNQPESDFPLRLGYSAFYPMPEAGIGDPEKVKAYGENPITNGPYLVKKDSWKHNEQIELIPNPDYKGDRKPKNGGVTFKFYSTQDAAMSDLQSGSLDVLDAIPDSAFGTYQDELGDRSVNDPSAIFQSFTFPKSDDRFQGEAGALRMQAISMAIDRDEICKTIFQGTRTPAVDFIAPVIPGHNPSVKGNEVLKFNPKKAKELWKQADAIQPWTGDFELAYNSDGGHQAWVDATANSIKNTLGIEAKGAPYPDFKSIRDEVTKHTIKTAFRTGWQADYPSPYNFLGPLYRTGGSANDGEYSNPEFDKLLAQALNTSDQKEAFKIYDQAQEILMKQLPAIPLWYSNVTGGWAEGVQGVQFDWHSKPLYFYITK</sequence>
<dbReference type="PIRSF" id="PIRSF002741">
    <property type="entry name" value="MppA"/>
    <property type="match status" value="1"/>
</dbReference>
<dbReference type="PANTHER" id="PTHR30290:SF83">
    <property type="entry name" value="ABC TRANSPORTER SUBSTRATE-BINDING PROTEIN"/>
    <property type="match status" value="1"/>
</dbReference>
<dbReference type="Gene3D" id="3.10.105.10">
    <property type="entry name" value="Dipeptide-binding Protein, Domain 3"/>
    <property type="match status" value="1"/>
</dbReference>
<name>A0A2X2YNF7_9ACTO</name>
<dbReference type="GO" id="GO:0043190">
    <property type="term" value="C:ATP-binding cassette (ABC) transporter complex"/>
    <property type="evidence" value="ECO:0007669"/>
    <property type="project" value="InterPro"/>
</dbReference>
<dbReference type="SUPFAM" id="SSF53850">
    <property type="entry name" value="Periplasmic binding protein-like II"/>
    <property type="match status" value="1"/>
</dbReference>
<dbReference type="CDD" id="cd00995">
    <property type="entry name" value="PBP2_NikA_DppA_OppA_like"/>
    <property type="match status" value="1"/>
</dbReference>
<dbReference type="GO" id="GO:1904680">
    <property type="term" value="F:peptide transmembrane transporter activity"/>
    <property type="evidence" value="ECO:0007669"/>
    <property type="project" value="TreeGrafter"/>
</dbReference>
<gene>
    <name evidence="2" type="primary">oppA_1</name>
    <name evidence="2" type="ORF">NCTC11820_01642</name>
</gene>
<protein>
    <submittedName>
        <fullName evidence="2">Stage 0 sporulation protein KA</fullName>
    </submittedName>
</protein>
<dbReference type="Pfam" id="PF00496">
    <property type="entry name" value="SBP_bac_5"/>
    <property type="match status" value="1"/>
</dbReference>
<dbReference type="EMBL" id="UASJ01000001">
    <property type="protein sequence ID" value="SQB65574.1"/>
    <property type="molecule type" value="Genomic_DNA"/>
</dbReference>
<dbReference type="OMA" id="SSWGDPQ"/>
<reference evidence="2 3" key="1">
    <citation type="submission" date="2018-06" db="EMBL/GenBank/DDBJ databases">
        <authorList>
            <consortium name="Pathogen Informatics"/>
            <person name="Doyle S."/>
        </authorList>
    </citation>
    <scope>NUCLEOTIDE SEQUENCE [LARGE SCALE GENOMIC DNA]</scope>
    <source>
        <strain evidence="2 3">NCTC11820</strain>
    </source>
</reference>
<evidence type="ECO:0000259" key="1">
    <source>
        <dbReference type="Pfam" id="PF00496"/>
    </source>
</evidence>
<dbReference type="Gene3D" id="3.90.76.10">
    <property type="entry name" value="Dipeptide-binding Protein, Domain 1"/>
    <property type="match status" value="1"/>
</dbReference>
<dbReference type="Gene3D" id="3.40.190.10">
    <property type="entry name" value="Periplasmic binding protein-like II"/>
    <property type="match status" value="1"/>
</dbReference>
<dbReference type="InterPro" id="IPR039424">
    <property type="entry name" value="SBP_5"/>
</dbReference>
<organism evidence="2 3">
    <name type="scientific">Mobiluncus curtisii</name>
    <dbReference type="NCBI Taxonomy" id="2051"/>
    <lineage>
        <taxon>Bacteria</taxon>
        <taxon>Bacillati</taxon>
        <taxon>Actinomycetota</taxon>
        <taxon>Actinomycetes</taxon>
        <taxon>Actinomycetales</taxon>
        <taxon>Actinomycetaceae</taxon>
        <taxon>Mobiluncus</taxon>
    </lineage>
</organism>
<dbReference type="Proteomes" id="UP000250245">
    <property type="component" value="Unassembled WGS sequence"/>
</dbReference>
<dbReference type="AlphaFoldDB" id="A0A2X2YNF7"/>
<evidence type="ECO:0000313" key="2">
    <source>
        <dbReference type="EMBL" id="SQB65574.1"/>
    </source>
</evidence>
<dbReference type="GeneID" id="55565086"/>
<feature type="domain" description="Solute-binding protein family 5" evidence="1">
    <location>
        <begin position="101"/>
        <end position="494"/>
    </location>
</feature>
<dbReference type="InterPro" id="IPR030678">
    <property type="entry name" value="Peptide/Ni-bd"/>
</dbReference>
<dbReference type="PANTHER" id="PTHR30290">
    <property type="entry name" value="PERIPLASMIC BINDING COMPONENT OF ABC TRANSPORTER"/>
    <property type="match status" value="1"/>
</dbReference>
<dbReference type="InterPro" id="IPR000914">
    <property type="entry name" value="SBP_5_dom"/>
</dbReference>